<keyword evidence="4" id="KW-1185">Reference proteome</keyword>
<feature type="region of interest" description="Disordered" evidence="1">
    <location>
        <begin position="205"/>
        <end position="254"/>
    </location>
</feature>
<feature type="chain" id="PRO_5019316169" evidence="2">
    <location>
        <begin position="26"/>
        <end position="486"/>
    </location>
</feature>
<accession>A0A411EA79</accession>
<proteinExistence type="predicted"/>
<organism evidence="3 4">
    <name type="scientific">Muriicola soli</name>
    <dbReference type="NCBI Taxonomy" id="2507538"/>
    <lineage>
        <taxon>Bacteria</taxon>
        <taxon>Pseudomonadati</taxon>
        <taxon>Bacteroidota</taxon>
        <taxon>Flavobacteriia</taxon>
        <taxon>Flavobacteriales</taxon>
        <taxon>Flavobacteriaceae</taxon>
        <taxon>Muriicola</taxon>
    </lineage>
</organism>
<sequence>MKQLRITPFKMLTLALVLCVTSGHAQKKTKTYKEEFKVGADAVIDINTSYADIEFETWDKNEVVVEGTIELEGASEEEAKAYFDNAGIKILGNSKTIEVSTSGTSGWANVAGLWPNVDKMEFHQLHIPDVEAIIHNIEFPEMPPMPPMPDMPPLPPMPDFDFDYEAFKKDGEKYMKKWKKEFNKSFDKEYQDKMEAWGREFAERAEAQKEAMEDRRQAMEEQRAQSEEQREEMREQAQEAREQAMEDRERARKQAREVREKMLFERRNSDAPSIFFHSEDGESKSYKVKKTIKIKMPKSAILKMNVRHGEVKLAANTRNINATLSYARLHAISIDGDKTKITASYSPVKVAQWKYGNLNTRYTDLVELDAVTELNLNSTSSEVRINKVIKNLIGKNDLGTLYISAVDPNFKTIDIEMKNGELECSFPSAPFNVSVQNSYSDFNYPGAWKLKGVKNGSEMVYSGNSGQGTTNRIFKLISAYSSVVLQ</sequence>
<dbReference type="OrthoDB" id="1420424at2"/>
<dbReference type="Proteomes" id="UP000290889">
    <property type="component" value="Chromosome"/>
</dbReference>
<keyword evidence="2" id="KW-0732">Signal</keyword>
<protein>
    <submittedName>
        <fullName evidence="3">Uncharacterized protein</fullName>
    </submittedName>
</protein>
<dbReference type="AlphaFoldDB" id="A0A411EA79"/>
<dbReference type="KEGG" id="mur:EQY75_08830"/>
<evidence type="ECO:0000313" key="4">
    <source>
        <dbReference type="Proteomes" id="UP000290889"/>
    </source>
</evidence>
<evidence type="ECO:0000256" key="1">
    <source>
        <dbReference type="SAM" id="MobiDB-lite"/>
    </source>
</evidence>
<evidence type="ECO:0000313" key="3">
    <source>
        <dbReference type="EMBL" id="QBA64622.1"/>
    </source>
</evidence>
<gene>
    <name evidence="3" type="ORF">EQY75_08830</name>
</gene>
<reference evidence="3 4" key="1">
    <citation type="submission" date="2019-01" db="EMBL/GenBank/DDBJ databases">
        <title>Muriicola soli sp. nov., isolated from soil.</title>
        <authorList>
            <person name="Kang H.J."/>
            <person name="Kim S.B."/>
        </authorList>
    </citation>
    <scope>NUCLEOTIDE SEQUENCE [LARGE SCALE GENOMIC DNA]</scope>
    <source>
        <strain evidence="3 4">MMS17-SY002</strain>
    </source>
</reference>
<feature type="signal peptide" evidence="2">
    <location>
        <begin position="1"/>
        <end position="25"/>
    </location>
</feature>
<evidence type="ECO:0000256" key="2">
    <source>
        <dbReference type="SAM" id="SignalP"/>
    </source>
</evidence>
<dbReference type="RefSeq" id="WP_129605074.1">
    <property type="nucleotide sequence ID" value="NZ_CP035544.1"/>
</dbReference>
<name>A0A411EA79_9FLAO</name>
<dbReference type="EMBL" id="CP035544">
    <property type="protein sequence ID" value="QBA64622.1"/>
    <property type="molecule type" value="Genomic_DNA"/>
</dbReference>